<keyword evidence="1" id="KW-0175">Coiled coil</keyword>
<evidence type="ECO:0000313" key="3">
    <source>
        <dbReference type="Proteomes" id="UP001174677"/>
    </source>
</evidence>
<reference evidence="2 3" key="1">
    <citation type="journal article" date="2023" name="Plant Biotechnol. J.">
        <title>Chromosome-level wild Hevea brasiliensis genome provides new tools for genomic-assisted breeding and valuable loci to elevate rubber yield.</title>
        <authorList>
            <person name="Cheng H."/>
            <person name="Song X."/>
            <person name="Hu Y."/>
            <person name="Wu T."/>
            <person name="Yang Q."/>
            <person name="An Z."/>
            <person name="Feng S."/>
            <person name="Deng Z."/>
            <person name="Wu W."/>
            <person name="Zeng X."/>
            <person name="Tu M."/>
            <person name="Wang X."/>
            <person name="Huang H."/>
        </authorList>
    </citation>
    <scope>NUCLEOTIDE SEQUENCE [LARGE SCALE GENOMIC DNA]</scope>
    <source>
        <strain evidence="2">MT/VB/25A 57/8</strain>
    </source>
</reference>
<evidence type="ECO:0000256" key="1">
    <source>
        <dbReference type="SAM" id="Coils"/>
    </source>
</evidence>
<evidence type="ECO:0008006" key="4">
    <source>
        <dbReference type="Google" id="ProtNLM"/>
    </source>
</evidence>
<sequence length="357" mass="39563">MAAAARAFVLFRVTDWSSKTHPPPPSATPFFRHGLFTRLPPSVSSAAAVTVSCLSSGGGVSDDFVSTQKSSFDRGFSVIANMLKRIEPLDNSVISKGVSDSAKDSMKQTISTMLGLLPSDQFSVTIRLSKHPLNRLLISAIITGYTLWNAEYRISLTRNLDICVENLEKLNSSKQNEQSIEQSEENVSGGGEIGIQDLEISPQVFGDLSPEALNYIQKLQSKLSNMEQELNAQKKETMQIECNRGSRNDLLEYLRSLDSEMVSELSRPSSVEVEDIIHQLVQSIVRRFFKDDPTSNFIGHSAIGSTEDHKDSADEFCDTMGTSRDYLAKLLFWCMLLGHHLRGLENRLHISCVVGLL</sequence>
<dbReference type="PANTHER" id="PTHR33598:SF10">
    <property type="entry name" value="SEED MATURATION-LIKE PROTEIN"/>
    <property type="match status" value="1"/>
</dbReference>
<dbReference type="EMBL" id="JARPOI010000018">
    <property type="protein sequence ID" value="KAJ9135226.1"/>
    <property type="molecule type" value="Genomic_DNA"/>
</dbReference>
<feature type="coiled-coil region" evidence="1">
    <location>
        <begin position="216"/>
        <end position="243"/>
    </location>
</feature>
<dbReference type="InterPro" id="IPR008479">
    <property type="entry name" value="DUF760"/>
</dbReference>
<proteinExistence type="predicted"/>
<organism evidence="2 3">
    <name type="scientific">Hevea brasiliensis</name>
    <name type="common">Para rubber tree</name>
    <name type="synonym">Siphonia brasiliensis</name>
    <dbReference type="NCBI Taxonomy" id="3981"/>
    <lineage>
        <taxon>Eukaryota</taxon>
        <taxon>Viridiplantae</taxon>
        <taxon>Streptophyta</taxon>
        <taxon>Embryophyta</taxon>
        <taxon>Tracheophyta</taxon>
        <taxon>Spermatophyta</taxon>
        <taxon>Magnoliopsida</taxon>
        <taxon>eudicotyledons</taxon>
        <taxon>Gunneridae</taxon>
        <taxon>Pentapetalae</taxon>
        <taxon>rosids</taxon>
        <taxon>fabids</taxon>
        <taxon>Malpighiales</taxon>
        <taxon>Euphorbiaceae</taxon>
        <taxon>Crotonoideae</taxon>
        <taxon>Micrandreae</taxon>
        <taxon>Hevea</taxon>
    </lineage>
</organism>
<gene>
    <name evidence="2" type="ORF">P3X46_032434</name>
</gene>
<accession>A0ABQ9KEK2</accession>
<dbReference type="Proteomes" id="UP001174677">
    <property type="component" value="Chromosome 18"/>
</dbReference>
<dbReference type="PANTHER" id="PTHR33598">
    <property type="entry name" value="OS02G0833400 PROTEIN"/>
    <property type="match status" value="1"/>
</dbReference>
<keyword evidence="3" id="KW-1185">Reference proteome</keyword>
<name>A0ABQ9KEK2_HEVBR</name>
<evidence type="ECO:0000313" key="2">
    <source>
        <dbReference type="EMBL" id="KAJ9135226.1"/>
    </source>
</evidence>
<comment type="caution">
    <text evidence="2">The sequence shown here is derived from an EMBL/GenBank/DDBJ whole genome shotgun (WGS) entry which is preliminary data.</text>
</comment>
<dbReference type="Pfam" id="PF05542">
    <property type="entry name" value="DUF760"/>
    <property type="match status" value="2"/>
</dbReference>
<protein>
    <recommendedName>
        <fullName evidence="4">Seed maturation-like protein</fullName>
    </recommendedName>
</protein>